<reference evidence="3 4" key="1">
    <citation type="journal article" date="2016" name="PLoS Pathog.">
        <title>Biosynthesis of antibiotic leucinostatins in bio-control fungus Purpureocillium lilacinum and their inhibition on phytophthora revealed by genome mining.</title>
        <authorList>
            <person name="Wang G."/>
            <person name="Liu Z."/>
            <person name="Lin R."/>
            <person name="Li E."/>
            <person name="Mao Z."/>
            <person name="Ling J."/>
            <person name="Yang Y."/>
            <person name="Yin W.B."/>
            <person name="Xie B."/>
        </authorList>
    </citation>
    <scope>NUCLEOTIDE SEQUENCE [LARGE SCALE GENOMIC DNA]</scope>
    <source>
        <strain evidence="3">170</strain>
    </source>
</reference>
<evidence type="ECO:0000313" key="4">
    <source>
        <dbReference type="Proteomes" id="UP000078397"/>
    </source>
</evidence>
<feature type="chain" id="PRO_5008102438" evidence="1">
    <location>
        <begin position="21"/>
        <end position="530"/>
    </location>
</feature>
<proteinExistence type="predicted"/>
<name>A0A179G809_METCM</name>
<organism evidence="3 4">
    <name type="scientific">Pochonia chlamydosporia 170</name>
    <dbReference type="NCBI Taxonomy" id="1380566"/>
    <lineage>
        <taxon>Eukaryota</taxon>
        <taxon>Fungi</taxon>
        <taxon>Dikarya</taxon>
        <taxon>Ascomycota</taxon>
        <taxon>Pezizomycotina</taxon>
        <taxon>Sordariomycetes</taxon>
        <taxon>Hypocreomycetidae</taxon>
        <taxon>Hypocreales</taxon>
        <taxon>Clavicipitaceae</taxon>
        <taxon>Pochonia</taxon>
    </lineage>
</organism>
<dbReference type="EMBL" id="LSBJ02000001">
    <property type="protein sequence ID" value="OAQ73668.1"/>
    <property type="molecule type" value="Genomic_DNA"/>
</dbReference>
<accession>A0A179G809</accession>
<dbReference type="Pfam" id="PF26157">
    <property type="entry name" value="SGL_GH162"/>
    <property type="match status" value="1"/>
</dbReference>
<evidence type="ECO:0000313" key="3">
    <source>
        <dbReference type="EMBL" id="OAQ73668.1"/>
    </source>
</evidence>
<sequence>MKSLFVAQWLAAFGFTATSALPSTQSPRDAQTQGRSPRCRFAADWSQKDVLKNPDRFEWDILFWEGKFHQNDVGYNTANGMTYDGTQLDLTTGARTAKHPFSAASKEALQIMLYAHAISGTKEAARFLTPDNLSKAPKVAASIMKTKLQTYLQFNQSNPGFGGFLPWMTTSESQLSPTWDWVNRVPALDNGELIWAVYACINALEQSRDQSFRDLAKGWQKWLDYVKTTAATVFYKGDGHVCAVTKINNQTLPLKDPKQGYQCEGTSYLDDPYEGELFTHFLNAFGGLSRKDKDALWQAKRAKLVSVEYNMGGVGPITVEQGYWFSSHEPWKVLELPYYDVDLVKRLYHNAERARTCNSVVTKVPGLFASVNNSTDPETGEIIGYISPAGIPSIASQKEQEHDVITPYGAWPTIMFDKAVGLAWWRNMVIAKKMQNPYGSTESTRVDGKLVSALVTWDSKITTVVALLGGVGDLVRPKMKRDGIYNDFISITQREYGRVFKKLKGENIALCLPKETVPNAGLKDFTQCSA</sequence>
<protein>
    <submittedName>
        <fullName evidence="3">GPI anchored protein</fullName>
    </submittedName>
</protein>
<dbReference type="AlphaFoldDB" id="A0A179G809"/>
<comment type="caution">
    <text evidence="3">The sequence shown here is derived from an EMBL/GenBank/DDBJ whole genome shotgun (WGS) entry which is preliminary data.</text>
</comment>
<gene>
    <name evidence="3" type="ORF">VFPPC_01332</name>
</gene>
<feature type="signal peptide" evidence="1">
    <location>
        <begin position="1"/>
        <end position="20"/>
    </location>
</feature>
<dbReference type="RefSeq" id="XP_018149751.1">
    <property type="nucleotide sequence ID" value="XM_018281177.1"/>
</dbReference>
<dbReference type="OrthoDB" id="9981847at2759"/>
<dbReference type="KEGG" id="pchm:VFPPC_01332"/>
<keyword evidence="1" id="KW-0732">Signal</keyword>
<dbReference type="CDD" id="cd24165">
    <property type="entry name" value="TfSGL-like"/>
    <property type="match status" value="1"/>
</dbReference>
<dbReference type="InterPro" id="IPR058773">
    <property type="entry name" value="SGL_GH162"/>
</dbReference>
<keyword evidence="4" id="KW-1185">Reference proteome</keyword>
<evidence type="ECO:0000256" key="1">
    <source>
        <dbReference type="SAM" id="SignalP"/>
    </source>
</evidence>
<evidence type="ECO:0000259" key="2">
    <source>
        <dbReference type="Pfam" id="PF26157"/>
    </source>
</evidence>
<dbReference type="GeneID" id="28845171"/>
<dbReference type="Proteomes" id="UP000078397">
    <property type="component" value="Unassembled WGS sequence"/>
</dbReference>
<feature type="domain" description="Endo-beta-1,2-glucanase SGL" evidence="2">
    <location>
        <begin position="81"/>
        <end position="529"/>
    </location>
</feature>